<sequence>MYEVVITPVVPRLSVARRVCSRFAAVYCQAPASVRNTYTNTIYAGKMGKFKYLLAALVAFALVIYQKNVIDTIVEPETMPEDVCWGAVSGKTKNRENAKEVRPFLINITTEVIADLKHRLSNARPLVKPLRNVNFEYGFNSDHLAKIIDHWLNRYDWTARQAYLNTLPQFKTNIFGLDLHFIHAKPPAGSSARTIPLLMLHGWPGSVVEFYKIIPMLTTPVAGRNFVFEVIAPSLPGYGFSDAAARPGMGPAQMGQMFVKLMERLGHEKFYVQGGDWGSVITQAISIIFPDRVYGMHSNMCATTTSLTLSDYVRLALGTYWPSLIVSSETEKSRTYPLSKMFFGFLEESGYMHLQMTKPDTAGVALNDSPVGLAAYILEKFSTWTSTDFKSLPDGGLSKFKIDELLDNVMIYWVTNSMTTAMRLYSEYASNKYRALPHTLAKVKVPAACAIFPNEMTITLALKKLLNREFVNLVRATEMKEGGHFAAFEQPRLLADDIWSTVYEMENIRINSI</sequence>
<dbReference type="EC" id="3.3.2.9" evidence="4"/>
<dbReference type="InterPro" id="IPR000639">
    <property type="entry name" value="Epox_hydrolase-like"/>
</dbReference>
<dbReference type="PANTHER" id="PTHR21661:SF35">
    <property type="entry name" value="EPOXIDE HYDROLASE"/>
    <property type="match status" value="1"/>
</dbReference>
<evidence type="ECO:0000256" key="3">
    <source>
        <dbReference type="ARBA" id="ARBA00010088"/>
    </source>
</evidence>
<keyword evidence="6 9" id="KW-0378">Hydrolase</keyword>
<dbReference type="PIRSF" id="PIRSF001112">
    <property type="entry name" value="Epoxide_hydrolase"/>
    <property type="match status" value="1"/>
</dbReference>
<comment type="similarity">
    <text evidence="3">Belongs to the peptidase S33 family.</text>
</comment>
<dbReference type="AlphaFoldDB" id="A0A6G0YIH3"/>
<comment type="caution">
    <text evidence="9">The sequence shown here is derived from an EMBL/GenBank/DDBJ whole genome shotgun (WGS) entry which is preliminary data.</text>
</comment>
<comment type="subcellular location">
    <subcellularLocation>
        <location evidence="2">Microsome membrane</location>
        <topology evidence="2">Single-pass membrane protein</topology>
    </subcellularLocation>
</comment>
<name>A0A6G0YIH3_APHCR</name>
<feature type="domain" description="Epoxide hydrolase N-terminal" evidence="8">
    <location>
        <begin position="101"/>
        <end position="210"/>
    </location>
</feature>
<evidence type="ECO:0000256" key="1">
    <source>
        <dbReference type="ARBA" id="ARBA00000221"/>
    </source>
</evidence>
<keyword evidence="5" id="KW-0058">Aromatic hydrocarbons catabolism</keyword>
<dbReference type="GO" id="GO:0097176">
    <property type="term" value="P:epoxide metabolic process"/>
    <property type="evidence" value="ECO:0007669"/>
    <property type="project" value="TreeGrafter"/>
</dbReference>
<evidence type="ECO:0000256" key="2">
    <source>
        <dbReference type="ARBA" id="ARBA00004111"/>
    </source>
</evidence>
<feature type="active site" description="Proton acceptor" evidence="7">
    <location>
        <position position="484"/>
    </location>
</feature>
<evidence type="ECO:0000256" key="5">
    <source>
        <dbReference type="ARBA" id="ARBA00022797"/>
    </source>
</evidence>
<dbReference type="InterPro" id="IPR010497">
    <property type="entry name" value="Epoxide_hydro_N"/>
</dbReference>
<evidence type="ECO:0000313" key="10">
    <source>
        <dbReference type="Proteomes" id="UP000478052"/>
    </source>
</evidence>
<dbReference type="SUPFAM" id="SSF53474">
    <property type="entry name" value="alpha/beta-Hydrolases"/>
    <property type="match status" value="1"/>
</dbReference>
<evidence type="ECO:0000313" key="9">
    <source>
        <dbReference type="EMBL" id="KAF0756305.1"/>
    </source>
</evidence>
<dbReference type="EMBL" id="VUJU01003888">
    <property type="protein sequence ID" value="KAF0756305.1"/>
    <property type="molecule type" value="Genomic_DNA"/>
</dbReference>
<evidence type="ECO:0000256" key="6">
    <source>
        <dbReference type="ARBA" id="ARBA00022801"/>
    </source>
</evidence>
<evidence type="ECO:0000259" key="8">
    <source>
        <dbReference type="Pfam" id="PF06441"/>
    </source>
</evidence>
<feature type="active site" description="Nucleophile" evidence="7">
    <location>
        <position position="276"/>
    </location>
</feature>
<dbReference type="InterPro" id="IPR016292">
    <property type="entry name" value="Epoxide_hydrolase"/>
</dbReference>
<comment type="catalytic activity">
    <reaction evidence="1">
        <text>1-(4-methoxyphenyl)-N-methyl-N-[(3-methyloxetan-3-yl)methyl]methanamine + H2O = 2-{[(4-methoxybenzyl)(methyl)amino]methyl}-2-methylpropane-1,3-diol</text>
        <dbReference type="Rhea" id="RHEA:55764"/>
        <dbReference type="ChEBI" id="CHEBI:15377"/>
        <dbReference type="ChEBI" id="CHEBI:139161"/>
        <dbReference type="ChEBI" id="CHEBI:139164"/>
        <dbReference type="EC" id="3.3.2.9"/>
    </reaction>
</comment>
<dbReference type="PANTHER" id="PTHR21661">
    <property type="entry name" value="EPOXIDE HYDROLASE 1-RELATED"/>
    <property type="match status" value="1"/>
</dbReference>
<gene>
    <name evidence="9" type="ORF">FWK35_00015007</name>
</gene>
<evidence type="ECO:0000256" key="4">
    <source>
        <dbReference type="ARBA" id="ARBA00012091"/>
    </source>
</evidence>
<accession>A0A6G0YIH3</accession>
<protein>
    <recommendedName>
        <fullName evidence="4">microsomal epoxide hydrolase</fullName>
        <ecNumber evidence="4">3.3.2.9</ecNumber>
    </recommendedName>
</protein>
<dbReference type="Proteomes" id="UP000478052">
    <property type="component" value="Unassembled WGS sequence"/>
</dbReference>
<proteinExistence type="inferred from homology"/>
<dbReference type="GO" id="GO:0033961">
    <property type="term" value="F:cis-stilbene-oxide hydrolase activity"/>
    <property type="evidence" value="ECO:0007669"/>
    <property type="project" value="UniProtKB-EC"/>
</dbReference>
<dbReference type="OrthoDB" id="7130006at2759"/>
<dbReference type="PRINTS" id="PR00412">
    <property type="entry name" value="EPOXHYDRLASE"/>
</dbReference>
<dbReference type="InterPro" id="IPR029058">
    <property type="entry name" value="AB_hydrolase_fold"/>
</dbReference>
<evidence type="ECO:0000256" key="7">
    <source>
        <dbReference type="PIRSR" id="PIRSR001112-1"/>
    </source>
</evidence>
<dbReference type="Gene3D" id="3.40.50.1820">
    <property type="entry name" value="alpha/beta hydrolase"/>
    <property type="match status" value="1"/>
</dbReference>
<dbReference type="Pfam" id="PF06441">
    <property type="entry name" value="EHN"/>
    <property type="match status" value="1"/>
</dbReference>
<keyword evidence="10" id="KW-1185">Reference proteome</keyword>
<feature type="active site" description="Proton donor" evidence="7">
    <location>
        <position position="425"/>
    </location>
</feature>
<organism evidence="9 10">
    <name type="scientific">Aphis craccivora</name>
    <name type="common">Cowpea aphid</name>
    <dbReference type="NCBI Taxonomy" id="307492"/>
    <lineage>
        <taxon>Eukaryota</taxon>
        <taxon>Metazoa</taxon>
        <taxon>Ecdysozoa</taxon>
        <taxon>Arthropoda</taxon>
        <taxon>Hexapoda</taxon>
        <taxon>Insecta</taxon>
        <taxon>Pterygota</taxon>
        <taxon>Neoptera</taxon>
        <taxon>Paraneoptera</taxon>
        <taxon>Hemiptera</taxon>
        <taxon>Sternorrhyncha</taxon>
        <taxon>Aphidomorpha</taxon>
        <taxon>Aphidoidea</taxon>
        <taxon>Aphididae</taxon>
        <taxon>Aphidini</taxon>
        <taxon>Aphis</taxon>
        <taxon>Aphis</taxon>
    </lineage>
</organism>
<reference evidence="9 10" key="1">
    <citation type="submission" date="2019-08" db="EMBL/GenBank/DDBJ databases">
        <title>Whole genome of Aphis craccivora.</title>
        <authorList>
            <person name="Voronova N.V."/>
            <person name="Shulinski R.S."/>
            <person name="Bandarenka Y.V."/>
            <person name="Zhorov D.G."/>
            <person name="Warner D."/>
        </authorList>
    </citation>
    <scope>NUCLEOTIDE SEQUENCE [LARGE SCALE GENOMIC DNA]</scope>
    <source>
        <strain evidence="9">180601</strain>
        <tissue evidence="9">Whole Body</tissue>
    </source>
</reference>